<reference evidence="1" key="2">
    <citation type="submission" date="2020-09" db="EMBL/GenBank/DDBJ databases">
        <authorList>
            <person name="Sun Q."/>
            <person name="Zhou Y."/>
        </authorList>
    </citation>
    <scope>NUCLEOTIDE SEQUENCE</scope>
    <source>
        <strain evidence="1">CGMCC 1.12187</strain>
    </source>
</reference>
<dbReference type="AlphaFoldDB" id="A0A917H8E8"/>
<reference evidence="1" key="1">
    <citation type="journal article" date="2014" name="Int. J. Syst. Evol. Microbiol.">
        <title>Complete genome sequence of Corynebacterium casei LMG S-19264T (=DSM 44701T), isolated from a smear-ripened cheese.</title>
        <authorList>
            <consortium name="US DOE Joint Genome Institute (JGI-PGF)"/>
            <person name="Walter F."/>
            <person name="Albersmeier A."/>
            <person name="Kalinowski J."/>
            <person name="Ruckert C."/>
        </authorList>
    </citation>
    <scope>NUCLEOTIDE SEQUENCE</scope>
    <source>
        <strain evidence="1">CGMCC 1.12187</strain>
    </source>
</reference>
<accession>A0A917H8E8</accession>
<dbReference type="RefSeq" id="WP_188540102.1">
    <property type="nucleotide sequence ID" value="NZ_BMEQ01000037.1"/>
</dbReference>
<keyword evidence="2" id="KW-1185">Reference proteome</keyword>
<dbReference type="EMBL" id="BMEQ01000037">
    <property type="protein sequence ID" value="GGG70024.1"/>
    <property type="molecule type" value="Genomic_DNA"/>
</dbReference>
<dbReference type="Proteomes" id="UP000638848">
    <property type="component" value="Unassembled WGS sequence"/>
</dbReference>
<gene>
    <name evidence="1" type="ORF">GCM10011374_38190</name>
</gene>
<comment type="caution">
    <text evidence="1">The sequence shown here is derived from an EMBL/GenBank/DDBJ whole genome shotgun (WGS) entry which is preliminary data.</text>
</comment>
<name>A0A917H8E8_9MICC</name>
<evidence type="ECO:0000313" key="1">
    <source>
        <dbReference type="EMBL" id="GGG70024.1"/>
    </source>
</evidence>
<proteinExistence type="predicted"/>
<evidence type="ECO:0000313" key="2">
    <source>
        <dbReference type="Proteomes" id="UP000638848"/>
    </source>
</evidence>
<protein>
    <submittedName>
        <fullName evidence="1">Uncharacterized protein</fullName>
    </submittedName>
</protein>
<organism evidence="1 2">
    <name type="scientific">Kocuria dechangensis</name>
    <dbReference type="NCBI Taxonomy" id="1176249"/>
    <lineage>
        <taxon>Bacteria</taxon>
        <taxon>Bacillati</taxon>
        <taxon>Actinomycetota</taxon>
        <taxon>Actinomycetes</taxon>
        <taxon>Micrococcales</taxon>
        <taxon>Micrococcaceae</taxon>
        <taxon>Kocuria</taxon>
    </lineage>
</organism>
<sequence length="81" mass="8966">MPAGQGKNIRRVTNVDVIRSKPGEGQEGSYTFELTLDEGVEEYLLTVPAGEASTVARLIQHAKSMQLDKNTEDLIFEHYGD</sequence>